<dbReference type="AlphaFoldDB" id="A0A6I3KW70"/>
<sequence length="233" mass="24948">MARILLIPGFWLGAWAWEDVAGPLRSLGDEVDALTLPGLDPGDPERLSATLQTQARAIVDAARAADVLVAHSGAGAAAYMATDLAPEHFSRVIYADSAPMPAGFILNPALGDTAEFPLPETWEEVEAAGSSLAGLNEAMLARFRERAVPVPAGVAARPVTLGDSAARLKVPTTVICCSFPSELVQQLRDAGELPLFRELRNIDAEYVDLPTGHWPMWSKPTELAELIHHAVQR</sequence>
<feature type="domain" description="AB hydrolase-1" evidence="1">
    <location>
        <begin position="4"/>
        <end position="225"/>
    </location>
</feature>
<evidence type="ECO:0000259" key="1">
    <source>
        <dbReference type="Pfam" id="PF12697"/>
    </source>
</evidence>
<dbReference type="Gene3D" id="3.40.50.1820">
    <property type="entry name" value="alpha/beta hydrolase"/>
    <property type="match status" value="1"/>
</dbReference>
<dbReference type="Proteomes" id="UP000432464">
    <property type="component" value="Unassembled WGS sequence"/>
</dbReference>
<protein>
    <submittedName>
        <fullName evidence="2">Alpha/beta fold hydrolase</fullName>
    </submittedName>
</protein>
<dbReference type="RefSeq" id="WP_154788325.1">
    <property type="nucleotide sequence ID" value="NZ_WMBB01000006.1"/>
</dbReference>
<gene>
    <name evidence="2" type="ORF">GLP40_13830</name>
</gene>
<name>A0A6I3KW70_9NOCA</name>
<evidence type="ECO:0000313" key="2">
    <source>
        <dbReference type="EMBL" id="MTE13847.1"/>
    </source>
</evidence>
<organism evidence="2 3">
    <name type="scientific">Nocardia aurantiaca</name>
    <dbReference type="NCBI Taxonomy" id="2675850"/>
    <lineage>
        <taxon>Bacteria</taxon>
        <taxon>Bacillati</taxon>
        <taxon>Actinomycetota</taxon>
        <taxon>Actinomycetes</taxon>
        <taxon>Mycobacteriales</taxon>
        <taxon>Nocardiaceae</taxon>
        <taxon>Nocardia</taxon>
    </lineage>
</organism>
<keyword evidence="3" id="KW-1185">Reference proteome</keyword>
<dbReference type="EMBL" id="WMBB01000006">
    <property type="protein sequence ID" value="MTE13847.1"/>
    <property type="molecule type" value="Genomic_DNA"/>
</dbReference>
<dbReference type="GO" id="GO:0016787">
    <property type="term" value="F:hydrolase activity"/>
    <property type="evidence" value="ECO:0007669"/>
    <property type="project" value="UniProtKB-KW"/>
</dbReference>
<dbReference type="InterPro" id="IPR029058">
    <property type="entry name" value="AB_hydrolase_fold"/>
</dbReference>
<reference evidence="2 3" key="1">
    <citation type="submission" date="2019-11" db="EMBL/GenBank/DDBJ databases">
        <title>Nocardia sp. nov. CT2-14 isolated from soil.</title>
        <authorList>
            <person name="Kanchanasin P."/>
            <person name="Tanasupawat S."/>
            <person name="Yuki M."/>
            <person name="Kudo T."/>
        </authorList>
    </citation>
    <scope>NUCLEOTIDE SEQUENCE [LARGE SCALE GENOMIC DNA]</scope>
    <source>
        <strain evidence="2 3">CT2-14</strain>
    </source>
</reference>
<accession>A0A6I3KW70</accession>
<evidence type="ECO:0000313" key="3">
    <source>
        <dbReference type="Proteomes" id="UP000432464"/>
    </source>
</evidence>
<dbReference type="InterPro" id="IPR000073">
    <property type="entry name" value="AB_hydrolase_1"/>
</dbReference>
<keyword evidence="2" id="KW-0378">Hydrolase</keyword>
<comment type="caution">
    <text evidence="2">The sequence shown here is derived from an EMBL/GenBank/DDBJ whole genome shotgun (WGS) entry which is preliminary data.</text>
</comment>
<dbReference type="Pfam" id="PF12697">
    <property type="entry name" value="Abhydrolase_6"/>
    <property type="match status" value="1"/>
</dbReference>
<dbReference type="SUPFAM" id="SSF53474">
    <property type="entry name" value="alpha/beta-Hydrolases"/>
    <property type="match status" value="1"/>
</dbReference>
<proteinExistence type="predicted"/>